<sequence length="52" mass="5671">MGQIGAPLSLAGLSFSRLPALLQRAQQVRFIAVAQAGGQRLVFLRERMLFSV</sequence>
<evidence type="ECO:0000313" key="1">
    <source>
        <dbReference type="EMBL" id="STV15185.1"/>
    </source>
</evidence>
<dbReference type="Proteomes" id="UP000254020">
    <property type="component" value="Unassembled WGS sequence"/>
</dbReference>
<gene>
    <name evidence="1" type="ORF">NCTC9504_06034</name>
</gene>
<reference evidence="1 2" key="1">
    <citation type="submission" date="2018-06" db="EMBL/GenBank/DDBJ databases">
        <authorList>
            <consortium name="Pathogen Informatics"/>
            <person name="Doyle S."/>
        </authorList>
    </citation>
    <scope>NUCLEOTIDE SEQUENCE [LARGE SCALE GENOMIC DNA]</scope>
    <source>
        <strain evidence="1 2">NCTC9504</strain>
    </source>
</reference>
<dbReference type="EMBL" id="UGMA01000005">
    <property type="protein sequence ID" value="STV15185.1"/>
    <property type="molecule type" value="Genomic_DNA"/>
</dbReference>
<evidence type="ECO:0000313" key="2">
    <source>
        <dbReference type="Proteomes" id="UP000254020"/>
    </source>
</evidence>
<proteinExistence type="predicted"/>
<organism evidence="1 2">
    <name type="scientific">Klebsiella pneumoniae subsp. pneumoniae</name>
    <dbReference type="NCBI Taxonomy" id="72407"/>
    <lineage>
        <taxon>Bacteria</taxon>
        <taxon>Pseudomonadati</taxon>
        <taxon>Pseudomonadota</taxon>
        <taxon>Gammaproteobacteria</taxon>
        <taxon>Enterobacterales</taxon>
        <taxon>Enterobacteriaceae</taxon>
        <taxon>Klebsiella/Raoultella group</taxon>
        <taxon>Klebsiella</taxon>
        <taxon>Klebsiella pneumoniae complex</taxon>
    </lineage>
</organism>
<accession>A0A378ANG9</accession>
<dbReference type="AlphaFoldDB" id="A0A378ANG9"/>
<name>A0A378ANG9_KLEPN</name>
<protein>
    <submittedName>
        <fullName evidence="1">Uncharacterized protein</fullName>
    </submittedName>
</protein>